<evidence type="ECO:0000313" key="2">
    <source>
        <dbReference type="Proteomes" id="UP000276370"/>
    </source>
</evidence>
<proteinExistence type="predicted"/>
<organism evidence="1 2">
    <name type="scientific">Pectobacterium phage Arno160</name>
    <dbReference type="NCBI Taxonomy" id="2488835"/>
    <lineage>
        <taxon>Viruses</taxon>
        <taxon>Duplodnaviria</taxon>
        <taxon>Heunggongvirae</taxon>
        <taxon>Uroviricota</taxon>
        <taxon>Caudoviricetes</taxon>
        <taxon>Autographivirales</taxon>
        <taxon>Autonotataviridae</taxon>
        <taxon>Melnykvirinae</taxon>
        <taxon>Wanjuvirus</taxon>
        <taxon>Wanjuvirus arno160</taxon>
    </lineage>
</organism>
<reference evidence="1" key="1">
    <citation type="submission" date="2018-10" db="EMBL/GenBank/DDBJ databases">
        <authorList>
            <person name="Shneider M.M."/>
            <person name="Kabilov M.R."/>
            <person name="Miroshnikov K.A."/>
        </authorList>
    </citation>
    <scope>NUCLEOTIDE SEQUENCE [LARGE SCALE GENOMIC DNA]</scope>
</reference>
<dbReference type="Proteomes" id="UP000276370">
    <property type="component" value="Segment"/>
</dbReference>
<evidence type="ECO:0000313" key="1">
    <source>
        <dbReference type="EMBL" id="AZF88069.1"/>
    </source>
</evidence>
<gene>
    <name evidence="1" type="ORF">Arno160_gp07</name>
</gene>
<sequence>MIKRKRKQNKAGLIAVRAYTVVDNHSGVTHFFPTGTRVVKGESKDAGTLYIGKGRAGLYIRQYLLPHHVI</sequence>
<protein>
    <submittedName>
        <fullName evidence="1">Uncharacterized protein</fullName>
    </submittedName>
</protein>
<dbReference type="EMBL" id="MK053931">
    <property type="protein sequence ID" value="AZF88069.1"/>
    <property type="molecule type" value="Genomic_DNA"/>
</dbReference>
<keyword evidence="2" id="KW-1185">Reference proteome</keyword>
<accession>A0A3G8F2C9</accession>
<name>A0A3G8F2C9_9CAUD</name>